<dbReference type="AlphaFoldDB" id="A0A2T5LSJ4"/>
<reference evidence="1 2" key="1">
    <citation type="journal article" date="2018" name="Proc. Natl. Acad. Sci. U.S.A.">
        <title>Linking secondary metabolites to gene clusters through genome sequencing of six diverse Aspergillus species.</title>
        <authorList>
            <person name="Kaerboelling I."/>
            <person name="Vesth T.C."/>
            <person name="Frisvad J.C."/>
            <person name="Nybo J.L."/>
            <person name="Theobald S."/>
            <person name="Kuo A."/>
            <person name="Bowyer P."/>
            <person name="Matsuda Y."/>
            <person name="Mondo S."/>
            <person name="Lyhne E.K."/>
            <person name="Kogle M.E."/>
            <person name="Clum A."/>
            <person name="Lipzen A."/>
            <person name="Salamov A."/>
            <person name="Ngan C.Y."/>
            <person name="Daum C."/>
            <person name="Chiniquy J."/>
            <person name="Barry K."/>
            <person name="LaButti K."/>
            <person name="Haridas S."/>
            <person name="Simmons B.A."/>
            <person name="Magnuson J.K."/>
            <person name="Mortensen U.H."/>
            <person name="Larsen T.O."/>
            <person name="Grigoriev I.V."/>
            <person name="Baker S.E."/>
            <person name="Andersen M.R."/>
        </authorList>
    </citation>
    <scope>NUCLEOTIDE SEQUENCE [LARGE SCALE GENOMIC DNA]</scope>
    <source>
        <strain evidence="1 2">IBT 24754</strain>
    </source>
</reference>
<evidence type="ECO:0000313" key="2">
    <source>
        <dbReference type="Proteomes" id="UP000244073"/>
    </source>
</evidence>
<dbReference type="EMBL" id="MSFN02000006">
    <property type="protein sequence ID" value="PTU19252.1"/>
    <property type="molecule type" value="Genomic_DNA"/>
</dbReference>
<dbReference type="Proteomes" id="UP000244073">
    <property type="component" value="Unassembled WGS sequence"/>
</dbReference>
<dbReference type="RefSeq" id="XP_040750644.1">
    <property type="nucleotide sequence ID" value="XM_040897466.1"/>
</dbReference>
<gene>
    <name evidence="1" type="ORF">P175DRAFT_0502775</name>
</gene>
<accession>A0A2T5LSJ4</accession>
<dbReference type="VEuPathDB" id="FungiDB:P175DRAFT_0502775"/>
<name>A0A2T5LSJ4_9EURO</name>
<protein>
    <submittedName>
        <fullName evidence="1">Uncharacterized protein</fullName>
    </submittedName>
</protein>
<proteinExistence type="predicted"/>
<comment type="caution">
    <text evidence="1">The sequence shown here is derived from an EMBL/GenBank/DDBJ whole genome shotgun (WGS) entry which is preliminary data.</text>
</comment>
<organism evidence="1 2">
    <name type="scientific">Aspergillus ochraceoroseus IBT 24754</name>
    <dbReference type="NCBI Taxonomy" id="1392256"/>
    <lineage>
        <taxon>Eukaryota</taxon>
        <taxon>Fungi</taxon>
        <taxon>Dikarya</taxon>
        <taxon>Ascomycota</taxon>
        <taxon>Pezizomycotina</taxon>
        <taxon>Eurotiomycetes</taxon>
        <taxon>Eurotiomycetidae</taxon>
        <taxon>Eurotiales</taxon>
        <taxon>Aspergillaceae</taxon>
        <taxon>Aspergillus</taxon>
        <taxon>Aspergillus subgen. Nidulantes</taxon>
    </lineage>
</organism>
<evidence type="ECO:0000313" key="1">
    <source>
        <dbReference type="EMBL" id="PTU19252.1"/>
    </source>
</evidence>
<dbReference type="GeneID" id="63814348"/>
<sequence length="92" mass="10431">MASAIVWPGLIGRLFPPKFRTWTTSLADWGTRSLITLIFIRFIVKAESTFTKHVLNFLLLVLPTAAPSPRYYHLPLALVVMTENYGHGQSWS</sequence>